<sequence length="154" mass="17577">MKKLLLLCALLCLCGVIAAKRAAPVPVSPVVYKGIEYRAPHERMGYVQAWDIKNNKFLWEKKIYDVPIDPKLEEDVQWIFVTSLEMKNDKLIVTNETNEIFSVELEPETNSTINVDTVELKKSKPFTIKLSTLVIIVGLLIVALFLVTHLTKRH</sequence>
<reference evidence="3 4" key="1">
    <citation type="journal article" date="2016" name="Nat. Commun.">
        <title>Thousands of microbial genomes shed light on interconnected biogeochemical processes in an aquifer system.</title>
        <authorList>
            <person name="Anantharaman K."/>
            <person name="Brown C.T."/>
            <person name="Hug L.A."/>
            <person name="Sharon I."/>
            <person name="Castelle C.J."/>
            <person name="Probst A.J."/>
            <person name="Thomas B.C."/>
            <person name="Singh A."/>
            <person name="Wilkins M.J."/>
            <person name="Karaoz U."/>
            <person name="Brodie E.L."/>
            <person name="Williams K.H."/>
            <person name="Hubbard S.S."/>
            <person name="Banfield J.F."/>
        </authorList>
    </citation>
    <scope>NUCLEOTIDE SEQUENCE [LARGE SCALE GENOMIC DNA]</scope>
</reference>
<dbReference type="AlphaFoldDB" id="A0A1F5VN95"/>
<evidence type="ECO:0000313" key="3">
    <source>
        <dbReference type="EMBL" id="OGF64875.1"/>
    </source>
</evidence>
<comment type="caution">
    <text evidence="3">The sequence shown here is derived from an EMBL/GenBank/DDBJ whole genome shotgun (WGS) entry which is preliminary data.</text>
</comment>
<name>A0A1F5VN95_9BACT</name>
<accession>A0A1F5VN95</accession>
<dbReference type="EMBL" id="MFGW01000127">
    <property type="protein sequence ID" value="OGF64875.1"/>
    <property type="molecule type" value="Genomic_DNA"/>
</dbReference>
<protein>
    <submittedName>
        <fullName evidence="3">Uncharacterized protein</fullName>
    </submittedName>
</protein>
<dbReference type="Proteomes" id="UP000178943">
    <property type="component" value="Unassembled WGS sequence"/>
</dbReference>
<feature type="chain" id="PRO_5009522032" evidence="2">
    <location>
        <begin position="23"/>
        <end position="154"/>
    </location>
</feature>
<keyword evidence="1" id="KW-0812">Transmembrane</keyword>
<organism evidence="3 4">
    <name type="scientific">Candidatus Fischerbacteria bacterium RBG_13_37_8</name>
    <dbReference type="NCBI Taxonomy" id="1817863"/>
    <lineage>
        <taxon>Bacteria</taxon>
        <taxon>Candidatus Fischeribacteriota</taxon>
    </lineage>
</organism>
<evidence type="ECO:0000256" key="1">
    <source>
        <dbReference type="SAM" id="Phobius"/>
    </source>
</evidence>
<proteinExistence type="predicted"/>
<keyword evidence="1" id="KW-0472">Membrane</keyword>
<gene>
    <name evidence="3" type="ORF">A2Y62_13190</name>
</gene>
<evidence type="ECO:0000256" key="2">
    <source>
        <dbReference type="SAM" id="SignalP"/>
    </source>
</evidence>
<evidence type="ECO:0000313" key="4">
    <source>
        <dbReference type="Proteomes" id="UP000178943"/>
    </source>
</evidence>
<feature type="signal peptide" evidence="2">
    <location>
        <begin position="1"/>
        <end position="22"/>
    </location>
</feature>
<keyword evidence="2" id="KW-0732">Signal</keyword>
<feature type="transmembrane region" description="Helical" evidence="1">
    <location>
        <begin position="130"/>
        <end position="150"/>
    </location>
</feature>
<keyword evidence="1" id="KW-1133">Transmembrane helix</keyword>